<reference evidence="1" key="2">
    <citation type="journal article" date="2023" name="Science">
        <title>Genomic signatures of disease resistance in endangered staghorn corals.</title>
        <authorList>
            <person name="Vollmer S.V."/>
            <person name="Selwyn J.D."/>
            <person name="Despard B.A."/>
            <person name="Roesel C.L."/>
        </authorList>
    </citation>
    <scope>NUCLEOTIDE SEQUENCE</scope>
    <source>
        <strain evidence="1">K2</strain>
    </source>
</reference>
<dbReference type="Proteomes" id="UP001249851">
    <property type="component" value="Unassembled WGS sequence"/>
</dbReference>
<accession>A0AAD9VBA0</accession>
<protein>
    <submittedName>
        <fullName evidence="1">Uncharacterized protein</fullName>
    </submittedName>
</protein>
<gene>
    <name evidence="1" type="ORF">P5673_008604</name>
</gene>
<evidence type="ECO:0000313" key="1">
    <source>
        <dbReference type="EMBL" id="KAK2567737.1"/>
    </source>
</evidence>
<sequence length="258" mass="30248">MENRNFRSYTVQDLVNKMKKLRQKYKQEKDKSSRSGTAKRKKWKFFEIIDRTLCDKPQVKPPLVIDSSASSTADLHDAVNDENSEKDFTLCRWAKMERYRMNGGTTVQGNEEKHKVKDQEDCKITSRAPNKKRKRSNMEKSLDVFCERFTQISKEETERHLKAEEDRHKREMDFQLKQAQLENERRRSEREHEMNVLRLILSHGHVSTGRIHYPPNDNWGQNYPGMSANSMFQPCIPTHSSMDNISVSDSDGSTFATL</sequence>
<comment type="caution">
    <text evidence="1">The sequence shown here is derived from an EMBL/GenBank/DDBJ whole genome shotgun (WGS) entry which is preliminary data.</text>
</comment>
<dbReference type="EMBL" id="JARQWQ010000014">
    <property type="protein sequence ID" value="KAK2567737.1"/>
    <property type="molecule type" value="Genomic_DNA"/>
</dbReference>
<evidence type="ECO:0000313" key="2">
    <source>
        <dbReference type="Proteomes" id="UP001249851"/>
    </source>
</evidence>
<name>A0AAD9VBA0_ACRCE</name>
<reference evidence="1" key="1">
    <citation type="journal article" date="2023" name="G3 (Bethesda)">
        <title>Whole genome assembly and annotation of the endangered Caribbean coral Acropora cervicornis.</title>
        <authorList>
            <person name="Selwyn J.D."/>
            <person name="Vollmer S.V."/>
        </authorList>
    </citation>
    <scope>NUCLEOTIDE SEQUENCE</scope>
    <source>
        <strain evidence="1">K2</strain>
    </source>
</reference>
<proteinExistence type="predicted"/>
<organism evidence="1 2">
    <name type="scientific">Acropora cervicornis</name>
    <name type="common">Staghorn coral</name>
    <dbReference type="NCBI Taxonomy" id="6130"/>
    <lineage>
        <taxon>Eukaryota</taxon>
        <taxon>Metazoa</taxon>
        <taxon>Cnidaria</taxon>
        <taxon>Anthozoa</taxon>
        <taxon>Hexacorallia</taxon>
        <taxon>Scleractinia</taxon>
        <taxon>Astrocoeniina</taxon>
        <taxon>Acroporidae</taxon>
        <taxon>Acropora</taxon>
    </lineage>
</organism>
<dbReference type="AlphaFoldDB" id="A0AAD9VBA0"/>
<keyword evidence="2" id="KW-1185">Reference proteome</keyword>